<dbReference type="PANTHER" id="PTHR35037:SF7">
    <property type="entry name" value="AUTOTRANSPORTER"/>
    <property type="match status" value="1"/>
</dbReference>
<dbReference type="NCBIfam" id="TIGR01414">
    <property type="entry name" value="autotrans_barl"/>
    <property type="match status" value="1"/>
</dbReference>
<accession>A0A848CF86</accession>
<sequence length="156" mass="17678">MGASLEVGRKLDFAFSNEGRDHWILEPQLQLSYFWVKGGDFHASNGMKIEQKDMDSLTGRAGFVLGKKFSLEGGNGERYVQPYVKAGVDHEFLGEQVASINGERMTSDLDGTRVYYGAGMDWQALDNLRLYMQAEHEHGEHFTREYNISCGLKLEF</sequence>
<dbReference type="Gene3D" id="2.40.128.130">
    <property type="entry name" value="Autotransporter beta-domain"/>
    <property type="match status" value="1"/>
</dbReference>
<feature type="domain" description="Autotransporter" evidence="1">
    <location>
        <begin position="1"/>
        <end position="156"/>
    </location>
</feature>
<reference evidence="2 3" key="1">
    <citation type="submission" date="2020-04" db="EMBL/GenBank/DDBJ databases">
        <authorList>
            <person name="Hitch T.C.A."/>
            <person name="Wylensek D."/>
            <person name="Clavel T."/>
        </authorList>
    </citation>
    <scope>NUCLEOTIDE SEQUENCE [LARGE SCALE GENOMIC DNA]</scope>
    <source>
        <strain evidence="2 3">PG-251-APC-1</strain>
    </source>
</reference>
<comment type="caution">
    <text evidence="2">The sequence shown here is derived from an EMBL/GenBank/DDBJ whole genome shotgun (WGS) entry which is preliminary data.</text>
</comment>
<dbReference type="PRINTS" id="PR01484">
    <property type="entry name" value="PRTACTNFAMLY"/>
</dbReference>
<protein>
    <submittedName>
        <fullName evidence="2">Autotransporter outer membrane beta-barrel domain-containing protein</fullName>
    </submittedName>
</protein>
<dbReference type="EMBL" id="JABAFY010000092">
    <property type="protein sequence ID" value="NME53245.1"/>
    <property type="molecule type" value="Genomic_DNA"/>
</dbReference>
<evidence type="ECO:0000259" key="1">
    <source>
        <dbReference type="PROSITE" id="PS51208"/>
    </source>
</evidence>
<dbReference type="Pfam" id="PF03797">
    <property type="entry name" value="Autotransporter"/>
    <property type="match status" value="1"/>
</dbReference>
<dbReference type="InterPro" id="IPR006315">
    <property type="entry name" value="OM_autotransptr_brl_dom"/>
</dbReference>
<dbReference type="InterPro" id="IPR051551">
    <property type="entry name" value="Autotransporter_adhesion"/>
</dbReference>
<evidence type="ECO:0000313" key="3">
    <source>
        <dbReference type="Proteomes" id="UP000522333"/>
    </source>
</evidence>
<evidence type="ECO:0000313" key="2">
    <source>
        <dbReference type="EMBL" id="NME53245.1"/>
    </source>
</evidence>
<gene>
    <name evidence="2" type="ORF">HF854_12175</name>
</gene>
<organism evidence="2 3">
    <name type="scientific">Desulfovibrio piger</name>
    <dbReference type="NCBI Taxonomy" id="901"/>
    <lineage>
        <taxon>Bacteria</taxon>
        <taxon>Pseudomonadati</taxon>
        <taxon>Thermodesulfobacteriota</taxon>
        <taxon>Desulfovibrionia</taxon>
        <taxon>Desulfovibrionales</taxon>
        <taxon>Desulfovibrionaceae</taxon>
        <taxon>Desulfovibrio</taxon>
    </lineage>
</organism>
<dbReference type="PANTHER" id="PTHR35037">
    <property type="entry name" value="C-TERMINAL REGION OF AIDA-LIKE PROTEIN"/>
    <property type="match status" value="1"/>
</dbReference>
<dbReference type="GO" id="GO:0019867">
    <property type="term" value="C:outer membrane"/>
    <property type="evidence" value="ECO:0007669"/>
    <property type="project" value="InterPro"/>
</dbReference>
<dbReference type="InterPro" id="IPR003991">
    <property type="entry name" value="Pertactin_virulence_factor"/>
</dbReference>
<proteinExistence type="predicted"/>
<dbReference type="AlphaFoldDB" id="A0A848CF86"/>
<name>A0A848CF86_9BACT</name>
<dbReference type="SUPFAM" id="SSF103515">
    <property type="entry name" value="Autotransporter"/>
    <property type="match status" value="1"/>
</dbReference>
<dbReference type="Proteomes" id="UP000522333">
    <property type="component" value="Unassembled WGS sequence"/>
</dbReference>
<dbReference type="PROSITE" id="PS51208">
    <property type="entry name" value="AUTOTRANSPORTER"/>
    <property type="match status" value="1"/>
</dbReference>
<dbReference type="InterPro" id="IPR036709">
    <property type="entry name" value="Autotransporte_beta_dom_sf"/>
</dbReference>
<dbReference type="InterPro" id="IPR005546">
    <property type="entry name" value="Autotransporte_beta"/>
</dbReference>